<gene>
    <name evidence="2" type="ORF">CBM15_03840</name>
</gene>
<sequence>MFSKRLYRSYQFNFNLIKSITDWTVLLYLVVPSIIIGFFLYRDFAVNFQVIELQQNFLLTLLFGLSFFLVKSSIRLFVYDADLLFYKQQVRKINQIKLFGYSYSFIYFNFVLIILLSLASPFLVLPFWEVLFALNIISVLHILIQYKCQKWFTKWPLLFIINALLIFNLAILPFWVFSLLLLAAHLLLLNTVLSNRYWTIETRWEYEAFYGWMKHLYQFSLEMRHYMPAKTKQPLILPAKKKILSTHRIDNLIYKTLLRKLNYLKSPVQLIVLAIALLFVLPIWAKAIVLIFSFIGLNVALSSILNEIKQAPFFQLMSVQENEWLQAKTRLKYRLFPPLGIVMMLLLFIS</sequence>
<dbReference type="EMBL" id="NHNT01000002">
    <property type="protein sequence ID" value="OUZ39648.1"/>
    <property type="molecule type" value="Genomic_DNA"/>
</dbReference>
<feature type="transmembrane region" description="Helical" evidence="1">
    <location>
        <begin position="331"/>
        <end position="349"/>
    </location>
</feature>
<dbReference type="InterPro" id="IPR010288">
    <property type="entry name" value="EcsB_ABC"/>
</dbReference>
<dbReference type="RefSeq" id="WP_087615794.1">
    <property type="nucleotide sequence ID" value="NZ_JAFBEY010000001.1"/>
</dbReference>
<keyword evidence="1" id="KW-1133">Transmembrane helix</keyword>
<evidence type="ECO:0000256" key="1">
    <source>
        <dbReference type="SAM" id="Phobius"/>
    </source>
</evidence>
<evidence type="ECO:0000313" key="3">
    <source>
        <dbReference type="Proteomes" id="UP000196594"/>
    </source>
</evidence>
<evidence type="ECO:0008006" key="4">
    <source>
        <dbReference type="Google" id="ProtNLM"/>
    </source>
</evidence>
<comment type="caution">
    <text evidence="2">The sequence shown here is derived from an EMBL/GenBank/DDBJ whole genome shotgun (WGS) entry which is preliminary data.</text>
</comment>
<name>A0ABX3ZJC9_9BACL</name>
<reference evidence="2 3" key="1">
    <citation type="journal article" date="2017" name="Int. J. Syst. Evol. Microbiol.">
        <title>Solibacillus kalamii sp. nov., isolated from a high-efficiency particulate arrestance filter system used in the International Space Station.</title>
        <authorList>
            <person name="Checinska Sielaff A."/>
            <person name="Kumar R.M."/>
            <person name="Pal D."/>
            <person name="Mayilraj S."/>
            <person name="Venkateswaran K."/>
        </authorList>
    </citation>
    <scope>NUCLEOTIDE SEQUENCE [LARGE SCALE GENOMIC DNA]</scope>
    <source>
        <strain evidence="2 3">ISSFR-015</strain>
    </source>
</reference>
<feature type="transmembrane region" description="Helical" evidence="1">
    <location>
        <begin position="125"/>
        <end position="144"/>
    </location>
</feature>
<keyword evidence="3" id="KW-1185">Reference proteome</keyword>
<dbReference type="Pfam" id="PF05975">
    <property type="entry name" value="EcsB"/>
    <property type="match status" value="1"/>
</dbReference>
<feature type="transmembrane region" description="Helical" evidence="1">
    <location>
        <begin position="98"/>
        <end position="119"/>
    </location>
</feature>
<feature type="transmembrane region" description="Helical" evidence="1">
    <location>
        <begin position="20"/>
        <end position="41"/>
    </location>
</feature>
<evidence type="ECO:0000313" key="2">
    <source>
        <dbReference type="EMBL" id="OUZ39648.1"/>
    </source>
</evidence>
<feature type="transmembrane region" description="Helical" evidence="1">
    <location>
        <begin position="57"/>
        <end position="78"/>
    </location>
</feature>
<feature type="transmembrane region" description="Helical" evidence="1">
    <location>
        <begin position="156"/>
        <end position="188"/>
    </location>
</feature>
<keyword evidence="1" id="KW-0472">Membrane</keyword>
<proteinExistence type="predicted"/>
<organism evidence="2 3">
    <name type="scientific">Solibacillus kalamii</name>
    <dbReference type="NCBI Taxonomy" id="1748298"/>
    <lineage>
        <taxon>Bacteria</taxon>
        <taxon>Bacillati</taxon>
        <taxon>Bacillota</taxon>
        <taxon>Bacilli</taxon>
        <taxon>Bacillales</taxon>
        <taxon>Caryophanaceae</taxon>
        <taxon>Solibacillus</taxon>
    </lineage>
</organism>
<feature type="transmembrane region" description="Helical" evidence="1">
    <location>
        <begin position="268"/>
        <end position="301"/>
    </location>
</feature>
<dbReference type="Proteomes" id="UP000196594">
    <property type="component" value="Unassembled WGS sequence"/>
</dbReference>
<protein>
    <recommendedName>
        <fullName evidence="4">ABC transporter permease</fullName>
    </recommendedName>
</protein>
<accession>A0ABX3ZJC9</accession>
<keyword evidence="1" id="KW-0812">Transmembrane</keyword>